<dbReference type="CDD" id="cd15578">
    <property type="entry name" value="PHD1_MTF2"/>
    <property type="match status" value="1"/>
</dbReference>
<dbReference type="PANTHER" id="PTHR12628">
    <property type="entry name" value="POLYCOMB-LIKE TRANSCRIPTION FACTOR"/>
    <property type="match status" value="1"/>
</dbReference>
<dbReference type="InterPro" id="IPR013083">
    <property type="entry name" value="Znf_RING/FYVE/PHD"/>
</dbReference>
<dbReference type="InterPro" id="IPR019787">
    <property type="entry name" value="Znf_PHD-finger"/>
</dbReference>
<dbReference type="SMART" id="SM00249">
    <property type="entry name" value="PHD"/>
    <property type="match status" value="2"/>
</dbReference>
<dbReference type="Gene3D" id="3.30.40.10">
    <property type="entry name" value="Zinc/RING finger domain, C3HC4 (zinc finger)"/>
    <property type="match status" value="1"/>
</dbReference>
<dbReference type="InterPro" id="IPR011011">
    <property type="entry name" value="Znf_FYVE_PHD"/>
</dbReference>
<accession>V4AZS6</accession>
<dbReference type="Gene3D" id="3.90.980.20">
    <property type="match status" value="1"/>
</dbReference>
<keyword evidence="4 7" id="KW-0863">Zinc-finger</keyword>
<keyword evidence="6" id="KW-0539">Nucleus</keyword>
<dbReference type="EMBL" id="KB200071">
    <property type="protein sequence ID" value="ESP03238.1"/>
    <property type="molecule type" value="Genomic_DNA"/>
</dbReference>
<dbReference type="Gene3D" id="2.30.30.140">
    <property type="match status" value="1"/>
</dbReference>
<dbReference type="AlphaFoldDB" id="V4AZS6"/>
<evidence type="ECO:0000313" key="9">
    <source>
        <dbReference type="EMBL" id="ESP03238.1"/>
    </source>
</evidence>
<name>V4AZS6_LOTGI</name>
<evidence type="ECO:0000256" key="2">
    <source>
        <dbReference type="ARBA" id="ARBA00022723"/>
    </source>
</evidence>
<sequence length="353" mass="40954">MVKPSQSVRFEIDQEVLARWNDGLFYLGKIVKIDEKNVRCSISFEDSSEYWILYKDVQIGAGDKGEIICCICQDESSDKPNEIVLCDNCGLGYHQQCHNPPISGDVLKPDVEFLCRLCVFATNVKKGGALKIGPNAKTFQDMKQSLPYNLHRLTWDAQHKTNVEQFYCYCGGPGEWFSKMLQCCRCRQWFHEACIQCLERPLQYGDRFYIFVCSHCNNGPEYIKRLDLKWVDLVQLVLFNLTILQNKKYYDLDEVVVPYLINNWNDLQPGQNVKKTHLYLNILFIFIDRFCIGHEFKKKTSLWGLKLRVPPPAPSVILPTEGQITDEVMGNLQMKGRKTKTFVPIQWYVFSLS</sequence>
<dbReference type="SUPFAM" id="SSF57903">
    <property type="entry name" value="FYVE/PHD zinc finger"/>
    <property type="match status" value="2"/>
</dbReference>
<keyword evidence="5" id="KW-0862">Zinc</keyword>
<dbReference type="Pfam" id="PF00628">
    <property type="entry name" value="PHD"/>
    <property type="match status" value="1"/>
</dbReference>
<protein>
    <recommendedName>
        <fullName evidence="8">PHD-type domain-containing protein</fullName>
    </recommendedName>
</protein>
<dbReference type="PROSITE" id="PS01359">
    <property type="entry name" value="ZF_PHD_1"/>
    <property type="match status" value="2"/>
</dbReference>
<dbReference type="InterPro" id="IPR040477">
    <property type="entry name" value="KDM4-like_Tudor"/>
</dbReference>
<dbReference type="STRING" id="225164.V4AZS6"/>
<feature type="domain" description="PHD-type" evidence="8">
    <location>
        <begin position="66"/>
        <end position="121"/>
    </location>
</feature>
<evidence type="ECO:0000256" key="1">
    <source>
        <dbReference type="ARBA" id="ARBA00004123"/>
    </source>
</evidence>
<evidence type="ECO:0000313" key="10">
    <source>
        <dbReference type="Proteomes" id="UP000030746"/>
    </source>
</evidence>
<proteinExistence type="predicted"/>
<evidence type="ECO:0000259" key="8">
    <source>
        <dbReference type="PROSITE" id="PS50016"/>
    </source>
</evidence>
<comment type="subcellular location">
    <subcellularLocation>
        <location evidence="1">Nucleus</location>
    </subcellularLocation>
</comment>
<dbReference type="InterPro" id="IPR019786">
    <property type="entry name" value="Zinc_finger_PHD-type_CS"/>
</dbReference>
<keyword evidence="3" id="KW-0677">Repeat</keyword>
<dbReference type="PANTHER" id="PTHR12628:SF21">
    <property type="entry name" value="PHD-TYPE DOMAIN-CONTAINING PROTEIN"/>
    <property type="match status" value="1"/>
</dbReference>
<dbReference type="SUPFAM" id="SSF63748">
    <property type="entry name" value="Tudor/PWWP/MBT"/>
    <property type="match status" value="1"/>
</dbReference>
<dbReference type="CDD" id="cd20385">
    <property type="entry name" value="Tudor_PCL"/>
    <property type="match status" value="1"/>
</dbReference>
<dbReference type="GeneID" id="20247220"/>
<dbReference type="GO" id="GO:0003682">
    <property type="term" value="F:chromatin binding"/>
    <property type="evidence" value="ECO:0007669"/>
    <property type="project" value="TreeGrafter"/>
</dbReference>
<keyword evidence="2" id="KW-0479">Metal-binding</keyword>
<dbReference type="GO" id="GO:0045814">
    <property type="term" value="P:negative regulation of gene expression, epigenetic"/>
    <property type="evidence" value="ECO:0007669"/>
    <property type="project" value="TreeGrafter"/>
</dbReference>
<dbReference type="InterPro" id="IPR001965">
    <property type="entry name" value="Znf_PHD"/>
</dbReference>
<dbReference type="OMA" id="CAGPGWN"/>
<evidence type="ECO:0000256" key="4">
    <source>
        <dbReference type="ARBA" id="ARBA00022771"/>
    </source>
</evidence>
<organism evidence="9 10">
    <name type="scientific">Lottia gigantea</name>
    <name type="common">Giant owl limpet</name>
    <dbReference type="NCBI Taxonomy" id="225164"/>
    <lineage>
        <taxon>Eukaryota</taxon>
        <taxon>Metazoa</taxon>
        <taxon>Spiralia</taxon>
        <taxon>Lophotrochozoa</taxon>
        <taxon>Mollusca</taxon>
        <taxon>Gastropoda</taxon>
        <taxon>Patellogastropoda</taxon>
        <taxon>Lottioidea</taxon>
        <taxon>Lottiidae</taxon>
        <taxon>Lottia</taxon>
    </lineage>
</organism>
<dbReference type="GO" id="GO:0005634">
    <property type="term" value="C:nucleus"/>
    <property type="evidence" value="ECO:0007669"/>
    <property type="project" value="UniProtKB-SubCell"/>
</dbReference>
<dbReference type="OrthoDB" id="10033786at2759"/>
<evidence type="ECO:0000256" key="3">
    <source>
        <dbReference type="ARBA" id="ARBA00022737"/>
    </source>
</evidence>
<evidence type="ECO:0000256" key="7">
    <source>
        <dbReference type="PROSITE-ProRule" id="PRU00146"/>
    </source>
</evidence>
<dbReference type="GO" id="GO:0003677">
    <property type="term" value="F:DNA binding"/>
    <property type="evidence" value="ECO:0007669"/>
    <property type="project" value="TreeGrafter"/>
</dbReference>
<reference evidence="9 10" key="1">
    <citation type="journal article" date="2013" name="Nature">
        <title>Insights into bilaterian evolution from three spiralian genomes.</title>
        <authorList>
            <person name="Simakov O."/>
            <person name="Marletaz F."/>
            <person name="Cho S.J."/>
            <person name="Edsinger-Gonzales E."/>
            <person name="Havlak P."/>
            <person name="Hellsten U."/>
            <person name="Kuo D.H."/>
            <person name="Larsson T."/>
            <person name="Lv J."/>
            <person name="Arendt D."/>
            <person name="Savage R."/>
            <person name="Osoegawa K."/>
            <person name="de Jong P."/>
            <person name="Grimwood J."/>
            <person name="Chapman J.A."/>
            <person name="Shapiro H."/>
            <person name="Aerts A."/>
            <person name="Otillar R.P."/>
            <person name="Terry A.Y."/>
            <person name="Boore J.L."/>
            <person name="Grigoriev I.V."/>
            <person name="Lindberg D.R."/>
            <person name="Seaver E.C."/>
            <person name="Weisblat D.A."/>
            <person name="Putnam N.H."/>
            <person name="Rokhsar D.S."/>
        </authorList>
    </citation>
    <scope>NUCLEOTIDE SEQUENCE [LARGE SCALE GENOMIC DNA]</scope>
</reference>
<dbReference type="InterPro" id="IPR042014">
    <property type="entry name" value="MTF2_PHD1"/>
</dbReference>
<dbReference type="Proteomes" id="UP000030746">
    <property type="component" value="Unassembled WGS sequence"/>
</dbReference>
<dbReference type="PROSITE" id="PS50016">
    <property type="entry name" value="ZF_PHD_2"/>
    <property type="match status" value="1"/>
</dbReference>
<evidence type="ECO:0000256" key="6">
    <source>
        <dbReference type="ARBA" id="ARBA00023242"/>
    </source>
</evidence>
<dbReference type="CTD" id="20247220"/>
<evidence type="ECO:0000256" key="5">
    <source>
        <dbReference type="ARBA" id="ARBA00022833"/>
    </source>
</evidence>
<dbReference type="GO" id="GO:0008270">
    <property type="term" value="F:zinc ion binding"/>
    <property type="evidence" value="ECO:0007669"/>
    <property type="project" value="UniProtKB-KW"/>
</dbReference>
<dbReference type="KEGG" id="lgi:LOTGIDRAFT_224538"/>
<dbReference type="RefSeq" id="XP_009046037.1">
    <property type="nucleotide sequence ID" value="XM_009047789.1"/>
</dbReference>
<keyword evidence="10" id="KW-1185">Reference proteome</keyword>
<dbReference type="HOGENOM" id="CLU_032773_0_0_1"/>
<gene>
    <name evidence="9" type="ORF">LOTGIDRAFT_224538</name>
</gene>
<dbReference type="Pfam" id="PF18104">
    <property type="entry name" value="Tudor_2"/>
    <property type="match status" value="1"/>
</dbReference>